<evidence type="ECO:0000256" key="10">
    <source>
        <dbReference type="SAM" id="Phobius"/>
    </source>
</evidence>
<keyword evidence="5 8" id="KW-0408">Iron</keyword>
<dbReference type="GO" id="GO:0005506">
    <property type="term" value="F:iron ion binding"/>
    <property type="evidence" value="ECO:0007669"/>
    <property type="project" value="InterPro"/>
</dbReference>
<dbReference type="RefSeq" id="XP_003738548.2">
    <property type="nucleotide sequence ID" value="XM_003738500.2"/>
</dbReference>
<gene>
    <name evidence="12" type="primary">LOC100904885</name>
</gene>
<keyword evidence="2 8" id="KW-0349">Heme</keyword>
<dbReference type="GO" id="GO:0016705">
    <property type="term" value="F:oxidoreductase activity, acting on paired donors, with incorporation or reduction of molecular oxygen"/>
    <property type="evidence" value="ECO:0007669"/>
    <property type="project" value="InterPro"/>
</dbReference>
<proteinExistence type="inferred from homology"/>
<evidence type="ECO:0000256" key="1">
    <source>
        <dbReference type="ARBA" id="ARBA00010617"/>
    </source>
</evidence>
<protein>
    <submittedName>
        <fullName evidence="12">Cytochrome P450 3A9</fullName>
    </submittedName>
</protein>
<dbReference type="Gene3D" id="1.10.630.10">
    <property type="entry name" value="Cytochrome P450"/>
    <property type="match status" value="1"/>
</dbReference>
<reference evidence="12" key="1">
    <citation type="submission" date="2025-08" db="UniProtKB">
        <authorList>
            <consortium name="RefSeq"/>
        </authorList>
    </citation>
    <scope>IDENTIFICATION</scope>
</reference>
<keyword evidence="10" id="KW-0472">Membrane</keyword>
<dbReference type="InterPro" id="IPR002401">
    <property type="entry name" value="Cyt_P450_E_grp-I"/>
</dbReference>
<evidence type="ECO:0000256" key="9">
    <source>
        <dbReference type="RuleBase" id="RU000461"/>
    </source>
</evidence>
<comment type="cofactor">
    <cofactor evidence="8">
        <name>heme</name>
        <dbReference type="ChEBI" id="CHEBI:30413"/>
    </cofactor>
</comment>
<dbReference type="PRINTS" id="PR00463">
    <property type="entry name" value="EP450I"/>
</dbReference>
<feature type="transmembrane region" description="Helical" evidence="10">
    <location>
        <begin position="290"/>
        <end position="313"/>
    </location>
</feature>
<feature type="binding site" description="axial binding residue" evidence="8">
    <location>
        <position position="434"/>
    </location>
    <ligand>
        <name>heme</name>
        <dbReference type="ChEBI" id="CHEBI:30413"/>
    </ligand>
    <ligandPart>
        <name>Fe</name>
        <dbReference type="ChEBI" id="CHEBI:18248"/>
    </ligandPart>
</feature>
<keyword evidence="11" id="KW-1185">Reference proteome</keyword>
<dbReference type="InterPro" id="IPR050705">
    <property type="entry name" value="Cytochrome_P450_3A"/>
</dbReference>
<dbReference type="Proteomes" id="UP000694867">
    <property type="component" value="Unplaced"/>
</dbReference>
<dbReference type="InterPro" id="IPR036396">
    <property type="entry name" value="Cyt_P450_sf"/>
</dbReference>
<comment type="function">
    <text evidence="7">Cytochromes P450 are a group of heme-thiolate monooxygenases. They oxidize a variety of structurally unrelated compounds, including steroids, fatty acids, and xenobiotics.</text>
</comment>
<evidence type="ECO:0000256" key="4">
    <source>
        <dbReference type="ARBA" id="ARBA00023002"/>
    </source>
</evidence>
<evidence type="ECO:0000256" key="8">
    <source>
        <dbReference type="PIRSR" id="PIRSR602401-1"/>
    </source>
</evidence>
<evidence type="ECO:0000256" key="5">
    <source>
        <dbReference type="ARBA" id="ARBA00023004"/>
    </source>
</evidence>
<evidence type="ECO:0000313" key="11">
    <source>
        <dbReference type="Proteomes" id="UP000694867"/>
    </source>
</evidence>
<name>A0AAJ6QNA3_9ACAR</name>
<keyword evidence="10" id="KW-1133">Transmembrane helix</keyword>
<evidence type="ECO:0000256" key="6">
    <source>
        <dbReference type="ARBA" id="ARBA00023033"/>
    </source>
</evidence>
<organism evidence="11 12">
    <name type="scientific">Galendromus occidentalis</name>
    <name type="common">western predatory mite</name>
    <dbReference type="NCBI Taxonomy" id="34638"/>
    <lineage>
        <taxon>Eukaryota</taxon>
        <taxon>Metazoa</taxon>
        <taxon>Ecdysozoa</taxon>
        <taxon>Arthropoda</taxon>
        <taxon>Chelicerata</taxon>
        <taxon>Arachnida</taxon>
        <taxon>Acari</taxon>
        <taxon>Parasitiformes</taxon>
        <taxon>Mesostigmata</taxon>
        <taxon>Gamasina</taxon>
        <taxon>Phytoseioidea</taxon>
        <taxon>Phytoseiidae</taxon>
        <taxon>Typhlodrominae</taxon>
        <taxon>Galendromus</taxon>
    </lineage>
</organism>
<dbReference type="KEGG" id="goe:100904885"/>
<keyword evidence="3 8" id="KW-0479">Metal-binding</keyword>
<evidence type="ECO:0000256" key="7">
    <source>
        <dbReference type="ARBA" id="ARBA00043906"/>
    </source>
</evidence>
<dbReference type="InterPro" id="IPR001128">
    <property type="entry name" value="Cyt_P450"/>
</dbReference>
<dbReference type="PROSITE" id="PS00086">
    <property type="entry name" value="CYTOCHROME_P450"/>
    <property type="match status" value="1"/>
</dbReference>
<dbReference type="PANTHER" id="PTHR24302">
    <property type="entry name" value="CYTOCHROME P450 FAMILY 3"/>
    <property type="match status" value="1"/>
</dbReference>
<dbReference type="AlphaFoldDB" id="A0AAJ6QNA3"/>
<dbReference type="PANTHER" id="PTHR24302:SF15">
    <property type="entry name" value="FATTY-ACID PEROXYGENASE"/>
    <property type="match status" value="1"/>
</dbReference>
<dbReference type="InterPro" id="IPR017972">
    <property type="entry name" value="Cyt_P450_CS"/>
</dbReference>
<evidence type="ECO:0000313" key="12">
    <source>
        <dbReference type="RefSeq" id="XP_003738548.2"/>
    </source>
</evidence>
<dbReference type="Pfam" id="PF00067">
    <property type="entry name" value="p450"/>
    <property type="match status" value="1"/>
</dbReference>
<keyword evidence="4 9" id="KW-0560">Oxidoreductase</keyword>
<comment type="similarity">
    <text evidence="1 9">Belongs to the cytochrome P450 family.</text>
</comment>
<dbReference type="SUPFAM" id="SSF48264">
    <property type="entry name" value="Cytochrome P450"/>
    <property type="match status" value="1"/>
</dbReference>
<keyword evidence="10" id="KW-0812">Transmembrane</keyword>
<dbReference type="GeneID" id="100904885"/>
<dbReference type="GO" id="GO:0020037">
    <property type="term" value="F:heme binding"/>
    <property type="evidence" value="ECO:0007669"/>
    <property type="project" value="InterPro"/>
</dbReference>
<dbReference type="GO" id="GO:0008395">
    <property type="term" value="F:steroid hydroxylase activity"/>
    <property type="evidence" value="ECO:0007669"/>
    <property type="project" value="TreeGrafter"/>
</dbReference>
<evidence type="ECO:0000256" key="2">
    <source>
        <dbReference type="ARBA" id="ARBA00022617"/>
    </source>
</evidence>
<keyword evidence="6 9" id="KW-0503">Monooxygenase</keyword>
<accession>A0AAJ6QNA3</accession>
<evidence type="ECO:0000256" key="3">
    <source>
        <dbReference type="ARBA" id="ARBA00022723"/>
    </source>
</evidence>
<sequence length="498" mass="57800">MWYFLVAALFLLLCYKVLRVSLFWRNKGIPYEPYYCYLYRILWILNTRSFADFQHYAAKRYGRFFGTYKGLTPCIATQELDIAREVLIKQFDKFFKRGSDFKSGDPIWDNSLLNLSHDEWKLMRSAMGYAFTTAKMKPMITKFTLTAQRLIGKLNRLAEANGGKLEREFGEFAKLYAVDTTMAIAYGKDTNCVEHPDAKLIRHTRIALSPGLATLLFFVAPNFFRYVPGVTFPPKPTMDYFRGLAKHMFKEKRAGLDKAIADETADIIDRQLLLQREDPRITDDLMTSQAFFLMIGGLDAVGFAFNISVYYLALFPEAQRRAYEEIRSLLGDRREVEYRDLQQLKYVEALILESFRFFPFAFQLDRLCTIETEVCGIRFEKGMAIDIFGKEMMRDPRYFSKPAEFRPERFLKEEPELTAEMGAFLLFGDGPKHCPGKRLALMNSQTALANVILAFKFEKCPATPAHPPELRSGFDFEKMMRKPLVIRIIPRSDIRLLE</sequence>